<dbReference type="Proteomes" id="UP000520767">
    <property type="component" value="Unassembled WGS sequence"/>
</dbReference>
<keyword evidence="2" id="KW-1185">Reference proteome</keyword>
<evidence type="ECO:0008006" key="3">
    <source>
        <dbReference type="Google" id="ProtNLM"/>
    </source>
</evidence>
<organism evidence="1 2">
    <name type="scientific">Actinophytocola algeriensis</name>
    <dbReference type="NCBI Taxonomy" id="1768010"/>
    <lineage>
        <taxon>Bacteria</taxon>
        <taxon>Bacillati</taxon>
        <taxon>Actinomycetota</taxon>
        <taxon>Actinomycetes</taxon>
        <taxon>Pseudonocardiales</taxon>
        <taxon>Pseudonocardiaceae</taxon>
    </lineage>
</organism>
<accession>A0A7W7VJ91</accession>
<sequence length="191" mass="20442">MSALRTALARAGLRVEADEFLALVEDAAKRLSPVDPRPADYFTTDQRTALTAVGFDLAPQRQGERDVRARTVALQAVLRDTALTVAGAAERIGVDASRIRHRLAAGQLVGWKDRGGWRLPVWQFTDDDVLPGLGTVLAEVPADQPALVVAAFMTTPQTALGDPPVTPRDWLLAGGMPEKVARLMSVLGTPA</sequence>
<dbReference type="RefSeq" id="WP_184816382.1">
    <property type="nucleotide sequence ID" value="NZ_JACHJQ010000013.1"/>
</dbReference>
<comment type="caution">
    <text evidence="1">The sequence shown here is derived from an EMBL/GenBank/DDBJ whole genome shotgun (WGS) entry which is preliminary data.</text>
</comment>
<protein>
    <recommendedName>
        <fullName evidence="3">DNA-binding protein</fullName>
    </recommendedName>
</protein>
<dbReference type="EMBL" id="JACHJQ010000013">
    <property type="protein sequence ID" value="MBB4912387.1"/>
    <property type="molecule type" value="Genomic_DNA"/>
</dbReference>
<dbReference type="AlphaFoldDB" id="A0A7W7VJ91"/>
<evidence type="ECO:0000313" key="2">
    <source>
        <dbReference type="Proteomes" id="UP000520767"/>
    </source>
</evidence>
<proteinExistence type="predicted"/>
<gene>
    <name evidence="1" type="ORF">FHR82_008658</name>
</gene>
<reference evidence="1 2" key="1">
    <citation type="submission" date="2020-08" db="EMBL/GenBank/DDBJ databases">
        <title>Genomic Encyclopedia of Type Strains, Phase III (KMG-III): the genomes of soil and plant-associated and newly described type strains.</title>
        <authorList>
            <person name="Whitman W."/>
        </authorList>
    </citation>
    <scope>NUCLEOTIDE SEQUENCE [LARGE SCALE GENOMIC DNA]</scope>
    <source>
        <strain evidence="1 2">CECT 8960</strain>
    </source>
</reference>
<evidence type="ECO:0000313" key="1">
    <source>
        <dbReference type="EMBL" id="MBB4912387.1"/>
    </source>
</evidence>
<name>A0A7W7VJ91_9PSEU</name>